<reference evidence="2 3" key="1">
    <citation type="submission" date="2016-09" db="EMBL/GenBank/DDBJ databases">
        <title>The draft genome of Dichanthelium oligosanthes: A C3 panicoid grass species.</title>
        <authorList>
            <person name="Studer A.J."/>
            <person name="Schnable J.C."/>
            <person name="Brutnell T.P."/>
        </authorList>
    </citation>
    <scope>NUCLEOTIDE SEQUENCE [LARGE SCALE GENOMIC DNA]</scope>
    <source>
        <strain evidence="3">cv. Kellogg 1175</strain>
        <tissue evidence="2">Leaf</tissue>
    </source>
</reference>
<feature type="compositionally biased region" description="Gly residues" evidence="1">
    <location>
        <begin position="131"/>
        <end position="142"/>
    </location>
</feature>
<keyword evidence="3" id="KW-1185">Reference proteome</keyword>
<dbReference type="Proteomes" id="UP000095767">
    <property type="component" value="Unassembled WGS sequence"/>
</dbReference>
<sequence length="164" mass="17588">GRLPPPLPGRPPLAAVLHAGPRLHARQRLLLLLGLPALQQRLLLPRLRQERRFPWRRRRRRPADRDLHHGASAAPAPAAGTHAGAAPAAGVEGGAHGGRRPRRRGQERRRWRGQHVVPQRPGDEAASKGGQLQGLLGGGQGEGVAAPGAPVVQGQVLRDLPPRM</sequence>
<gene>
    <name evidence="2" type="ORF">BAE44_0006879</name>
</gene>
<dbReference type="EMBL" id="LWDX02022062">
    <property type="protein sequence ID" value="OEL32102.1"/>
    <property type="molecule type" value="Genomic_DNA"/>
</dbReference>
<accession>A0A1E5W3V7</accession>
<feature type="non-terminal residue" evidence="2">
    <location>
        <position position="164"/>
    </location>
</feature>
<feature type="compositionally biased region" description="Low complexity" evidence="1">
    <location>
        <begin position="70"/>
        <end position="90"/>
    </location>
</feature>
<evidence type="ECO:0000313" key="2">
    <source>
        <dbReference type="EMBL" id="OEL32102.1"/>
    </source>
</evidence>
<feature type="compositionally biased region" description="Basic residues" evidence="1">
    <location>
        <begin position="97"/>
        <end position="113"/>
    </location>
</feature>
<evidence type="ECO:0000313" key="3">
    <source>
        <dbReference type="Proteomes" id="UP000095767"/>
    </source>
</evidence>
<feature type="region of interest" description="Disordered" evidence="1">
    <location>
        <begin position="58"/>
        <end position="164"/>
    </location>
</feature>
<dbReference type="AlphaFoldDB" id="A0A1E5W3V7"/>
<name>A0A1E5W3V7_9POAL</name>
<feature type="non-terminal residue" evidence="2">
    <location>
        <position position="1"/>
    </location>
</feature>
<feature type="compositionally biased region" description="Low complexity" evidence="1">
    <location>
        <begin position="143"/>
        <end position="155"/>
    </location>
</feature>
<proteinExistence type="predicted"/>
<organism evidence="2 3">
    <name type="scientific">Dichanthelium oligosanthes</name>
    <dbReference type="NCBI Taxonomy" id="888268"/>
    <lineage>
        <taxon>Eukaryota</taxon>
        <taxon>Viridiplantae</taxon>
        <taxon>Streptophyta</taxon>
        <taxon>Embryophyta</taxon>
        <taxon>Tracheophyta</taxon>
        <taxon>Spermatophyta</taxon>
        <taxon>Magnoliopsida</taxon>
        <taxon>Liliopsida</taxon>
        <taxon>Poales</taxon>
        <taxon>Poaceae</taxon>
        <taxon>PACMAD clade</taxon>
        <taxon>Panicoideae</taxon>
        <taxon>Panicodae</taxon>
        <taxon>Paniceae</taxon>
        <taxon>Dichantheliinae</taxon>
        <taxon>Dichanthelium</taxon>
    </lineage>
</organism>
<evidence type="ECO:0000256" key="1">
    <source>
        <dbReference type="SAM" id="MobiDB-lite"/>
    </source>
</evidence>
<protein>
    <submittedName>
        <fullName evidence="2">Uncharacterized protein</fullName>
    </submittedName>
</protein>
<comment type="caution">
    <text evidence="2">The sequence shown here is derived from an EMBL/GenBank/DDBJ whole genome shotgun (WGS) entry which is preliminary data.</text>
</comment>